<name>A0A6A2Y3X4_HIBSY</name>
<reference evidence="1" key="1">
    <citation type="submission" date="2019-09" db="EMBL/GenBank/DDBJ databases">
        <title>Draft genome information of white flower Hibiscus syriacus.</title>
        <authorList>
            <person name="Kim Y.-M."/>
        </authorList>
    </citation>
    <scope>NUCLEOTIDE SEQUENCE [LARGE SCALE GENOMIC DNA]</scope>
    <source>
        <strain evidence="1">YM2019G1</strain>
    </source>
</reference>
<dbReference type="Proteomes" id="UP000436088">
    <property type="component" value="Unassembled WGS sequence"/>
</dbReference>
<sequence>MPLKSKANFVGFNNGNGIGDRIMTGALEIERTLVFFWVPMLVVKCTPQRHLNPVKPTFFLQMKHMFNNFDSDFHIWRGQRSVVSKLQPMRNPRETAPRGA</sequence>
<protein>
    <submittedName>
        <fullName evidence="1">Uncharacterized protein</fullName>
    </submittedName>
</protein>
<keyword evidence="2" id="KW-1185">Reference proteome</keyword>
<comment type="caution">
    <text evidence="1">The sequence shown here is derived from an EMBL/GenBank/DDBJ whole genome shotgun (WGS) entry which is preliminary data.</text>
</comment>
<proteinExistence type="predicted"/>
<evidence type="ECO:0000313" key="1">
    <source>
        <dbReference type="EMBL" id="KAE8666979.1"/>
    </source>
</evidence>
<dbReference type="EMBL" id="VEPZ02001589">
    <property type="protein sequence ID" value="KAE8666979.1"/>
    <property type="molecule type" value="Genomic_DNA"/>
</dbReference>
<organism evidence="1 2">
    <name type="scientific">Hibiscus syriacus</name>
    <name type="common">Rose of Sharon</name>
    <dbReference type="NCBI Taxonomy" id="106335"/>
    <lineage>
        <taxon>Eukaryota</taxon>
        <taxon>Viridiplantae</taxon>
        <taxon>Streptophyta</taxon>
        <taxon>Embryophyta</taxon>
        <taxon>Tracheophyta</taxon>
        <taxon>Spermatophyta</taxon>
        <taxon>Magnoliopsida</taxon>
        <taxon>eudicotyledons</taxon>
        <taxon>Gunneridae</taxon>
        <taxon>Pentapetalae</taxon>
        <taxon>rosids</taxon>
        <taxon>malvids</taxon>
        <taxon>Malvales</taxon>
        <taxon>Malvaceae</taxon>
        <taxon>Malvoideae</taxon>
        <taxon>Hibiscus</taxon>
    </lineage>
</organism>
<dbReference type="AlphaFoldDB" id="A0A6A2Y3X4"/>
<evidence type="ECO:0000313" key="2">
    <source>
        <dbReference type="Proteomes" id="UP000436088"/>
    </source>
</evidence>
<accession>A0A6A2Y3X4</accession>
<gene>
    <name evidence="1" type="ORF">F3Y22_tig00112471pilonHSYRG00114</name>
</gene>